<keyword evidence="5 6" id="KW-0472">Membrane</keyword>
<protein>
    <recommendedName>
        <fullName evidence="7">EF-hand domain-containing protein</fullName>
    </recommendedName>
</protein>
<dbReference type="Proteomes" id="UP001189429">
    <property type="component" value="Unassembled WGS sequence"/>
</dbReference>
<dbReference type="EMBL" id="CAUYUJ010011112">
    <property type="protein sequence ID" value="CAK0831028.1"/>
    <property type="molecule type" value="Genomic_DNA"/>
</dbReference>
<keyword evidence="2 6" id="KW-0812">Transmembrane</keyword>
<feature type="transmembrane region" description="Helical" evidence="6">
    <location>
        <begin position="146"/>
        <end position="166"/>
    </location>
</feature>
<evidence type="ECO:0000256" key="4">
    <source>
        <dbReference type="ARBA" id="ARBA00022989"/>
    </source>
</evidence>
<feature type="transmembrane region" description="Helical" evidence="6">
    <location>
        <begin position="71"/>
        <end position="91"/>
    </location>
</feature>
<evidence type="ECO:0000256" key="3">
    <source>
        <dbReference type="ARBA" id="ARBA00022837"/>
    </source>
</evidence>
<dbReference type="Gene3D" id="1.10.287.70">
    <property type="match status" value="1"/>
</dbReference>
<dbReference type="InterPro" id="IPR011992">
    <property type="entry name" value="EF-hand-dom_pair"/>
</dbReference>
<dbReference type="SMART" id="SM00054">
    <property type="entry name" value="EFh"/>
    <property type="match status" value="2"/>
</dbReference>
<evidence type="ECO:0000256" key="2">
    <source>
        <dbReference type="ARBA" id="ARBA00022692"/>
    </source>
</evidence>
<comment type="caution">
    <text evidence="8">The sequence shown here is derived from an EMBL/GenBank/DDBJ whole genome shotgun (WGS) entry which is preliminary data.</text>
</comment>
<proteinExistence type="predicted"/>
<keyword evidence="3" id="KW-0106">Calcium</keyword>
<dbReference type="PROSITE" id="PS50222">
    <property type="entry name" value="EF_HAND_2"/>
    <property type="match status" value="1"/>
</dbReference>
<sequence>MRVLDLFVVAFTDVGIILEEFVPVPVNVQVLRLLRLTKVFRLLRLLKRAEQMEAIMIMAAALRRCVDSASWAIIILFGCLSVFALLITSIVRDRYLSEDSSLNHDQQVQAFKYFGSYARSMLSMFELALANWTPISRFLTENVHEWWMIFLVLYKLTIGFAMIGILNSVFMQETFQATELDNDIMVAKKRRADAAHRKKMMDLFDLADRDHDGTIGRQEFAKMLLEPAIRTWLMSMNLDISDANLLFDLIDDGSDPNGMIDKEELIAGIARLRGPARSIDVKALRKQLEAA</sequence>
<dbReference type="PROSITE" id="PS00018">
    <property type="entry name" value="EF_HAND_1"/>
    <property type="match status" value="1"/>
</dbReference>
<dbReference type="Gene3D" id="1.10.238.10">
    <property type="entry name" value="EF-hand"/>
    <property type="match status" value="1"/>
</dbReference>
<keyword evidence="4 6" id="KW-1133">Transmembrane helix</keyword>
<reference evidence="8" key="1">
    <citation type="submission" date="2023-10" db="EMBL/GenBank/DDBJ databases">
        <authorList>
            <person name="Chen Y."/>
            <person name="Shah S."/>
            <person name="Dougan E. K."/>
            <person name="Thang M."/>
            <person name="Chan C."/>
        </authorList>
    </citation>
    <scope>NUCLEOTIDE SEQUENCE [LARGE SCALE GENOMIC DNA]</scope>
</reference>
<dbReference type="InterPro" id="IPR005821">
    <property type="entry name" value="Ion_trans_dom"/>
</dbReference>
<keyword evidence="9" id="KW-1185">Reference proteome</keyword>
<dbReference type="Pfam" id="PF00520">
    <property type="entry name" value="Ion_trans"/>
    <property type="match status" value="1"/>
</dbReference>
<dbReference type="InterPro" id="IPR002048">
    <property type="entry name" value="EF_hand_dom"/>
</dbReference>
<evidence type="ECO:0000313" key="8">
    <source>
        <dbReference type="EMBL" id="CAK0831028.1"/>
    </source>
</evidence>
<evidence type="ECO:0000256" key="6">
    <source>
        <dbReference type="SAM" id="Phobius"/>
    </source>
</evidence>
<dbReference type="SUPFAM" id="SSF81324">
    <property type="entry name" value="Voltage-gated potassium channels"/>
    <property type="match status" value="1"/>
</dbReference>
<comment type="subcellular location">
    <subcellularLocation>
        <location evidence="1">Membrane</location>
        <topology evidence="1">Multi-pass membrane protein</topology>
    </subcellularLocation>
</comment>
<organism evidence="8 9">
    <name type="scientific">Prorocentrum cordatum</name>
    <dbReference type="NCBI Taxonomy" id="2364126"/>
    <lineage>
        <taxon>Eukaryota</taxon>
        <taxon>Sar</taxon>
        <taxon>Alveolata</taxon>
        <taxon>Dinophyceae</taxon>
        <taxon>Prorocentrales</taxon>
        <taxon>Prorocentraceae</taxon>
        <taxon>Prorocentrum</taxon>
    </lineage>
</organism>
<evidence type="ECO:0000313" key="9">
    <source>
        <dbReference type="Proteomes" id="UP001189429"/>
    </source>
</evidence>
<evidence type="ECO:0000256" key="1">
    <source>
        <dbReference type="ARBA" id="ARBA00004141"/>
    </source>
</evidence>
<evidence type="ECO:0000259" key="7">
    <source>
        <dbReference type="PROSITE" id="PS50222"/>
    </source>
</evidence>
<evidence type="ECO:0000256" key="5">
    <source>
        <dbReference type="ARBA" id="ARBA00023136"/>
    </source>
</evidence>
<name>A0ABN9SG72_9DINO</name>
<dbReference type="Pfam" id="PF13405">
    <property type="entry name" value="EF-hand_6"/>
    <property type="match status" value="1"/>
</dbReference>
<accession>A0ABN9SG72</accession>
<dbReference type="SUPFAM" id="SSF47473">
    <property type="entry name" value="EF-hand"/>
    <property type="match status" value="1"/>
</dbReference>
<gene>
    <name evidence="8" type="ORF">PCOR1329_LOCUS29482</name>
</gene>
<feature type="domain" description="EF-hand" evidence="7">
    <location>
        <begin position="195"/>
        <end position="230"/>
    </location>
</feature>
<dbReference type="InterPro" id="IPR018247">
    <property type="entry name" value="EF_Hand_1_Ca_BS"/>
</dbReference>